<accession>A0AAD7ZU30</accession>
<gene>
    <name evidence="1" type="ORF">L9F63_019894</name>
</gene>
<proteinExistence type="predicted"/>
<reference evidence="1" key="2">
    <citation type="submission" date="2023-05" db="EMBL/GenBank/DDBJ databases">
        <authorList>
            <person name="Fouks B."/>
        </authorList>
    </citation>
    <scope>NUCLEOTIDE SEQUENCE</scope>
    <source>
        <strain evidence="1">Stay&amp;Tobe</strain>
        <tissue evidence="1">Testes</tissue>
    </source>
</reference>
<reference evidence="1" key="1">
    <citation type="journal article" date="2023" name="IScience">
        <title>Live-bearing cockroach genome reveals convergent evolutionary mechanisms linked to viviparity in insects and beyond.</title>
        <authorList>
            <person name="Fouks B."/>
            <person name="Harrison M.C."/>
            <person name="Mikhailova A.A."/>
            <person name="Marchal E."/>
            <person name="English S."/>
            <person name="Carruthers M."/>
            <person name="Jennings E.C."/>
            <person name="Chiamaka E.L."/>
            <person name="Frigard R.A."/>
            <person name="Pippel M."/>
            <person name="Attardo G.M."/>
            <person name="Benoit J.B."/>
            <person name="Bornberg-Bauer E."/>
            <person name="Tobe S.S."/>
        </authorList>
    </citation>
    <scope>NUCLEOTIDE SEQUENCE</scope>
    <source>
        <strain evidence="1">Stay&amp;Tobe</strain>
    </source>
</reference>
<dbReference type="EMBL" id="JASPKZ010007155">
    <property type="protein sequence ID" value="KAJ9586456.1"/>
    <property type="molecule type" value="Genomic_DNA"/>
</dbReference>
<sequence length="59" mass="6912">MADSEKRKRIVYRERDGDVVVEKKKGFFAKFSPRNLFRSCKGAKKAEFSMPKVERTKSL</sequence>
<evidence type="ECO:0000313" key="2">
    <source>
        <dbReference type="Proteomes" id="UP001233999"/>
    </source>
</evidence>
<dbReference type="Proteomes" id="UP001233999">
    <property type="component" value="Unassembled WGS sequence"/>
</dbReference>
<comment type="caution">
    <text evidence="1">The sequence shown here is derived from an EMBL/GenBank/DDBJ whole genome shotgun (WGS) entry which is preliminary data.</text>
</comment>
<organism evidence="1 2">
    <name type="scientific">Diploptera punctata</name>
    <name type="common">Pacific beetle cockroach</name>
    <dbReference type="NCBI Taxonomy" id="6984"/>
    <lineage>
        <taxon>Eukaryota</taxon>
        <taxon>Metazoa</taxon>
        <taxon>Ecdysozoa</taxon>
        <taxon>Arthropoda</taxon>
        <taxon>Hexapoda</taxon>
        <taxon>Insecta</taxon>
        <taxon>Pterygota</taxon>
        <taxon>Neoptera</taxon>
        <taxon>Polyneoptera</taxon>
        <taxon>Dictyoptera</taxon>
        <taxon>Blattodea</taxon>
        <taxon>Blaberoidea</taxon>
        <taxon>Blaberidae</taxon>
        <taxon>Diplopterinae</taxon>
        <taxon>Diploptera</taxon>
    </lineage>
</organism>
<dbReference type="AlphaFoldDB" id="A0AAD7ZU30"/>
<keyword evidence="2" id="KW-1185">Reference proteome</keyword>
<name>A0AAD7ZU30_DIPPU</name>
<evidence type="ECO:0000313" key="1">
    <source>
        <dbReference type="EMBL" id="KAJ9586456.1"/>
    </source>
</evidence>
<feature type="non-terminal residue" evidence="1">
    <location>
        <position position="1"/>
    </location>
</feature>
<protein>
    <submittedName>
        <fullName evidence="1">Uncharacterized protein</fullName>
    </submittedName>
</protein>